<gene>
    <name evidence="2" type="ORF">AYBTSS11_LOCUS9028</name>
</gene>
<keyword evidence="3" id="KW-1185">Reference proteome</keyword>
<sequence length="97" mass="10793">MTLIIGRGADEEHGGLRCSSPWLLGYDGGLVDSDEREGRCVWDLRVREEIGSKGEVWCEPWFREEAGKAWWPVRESEMGGRGGLSPPSKRGGRSDAM</sequence>
<evidence type="ECO:0000313" key="2">
    <source>
        <dbReference type="EMBL" id="CAJ1939252.1"/>
    </source>
</evidence>
<accession>A0AA86S9L1</accession>
<dbReference type="AlphaFoldDB" id="A0AA86S9L1"/>
<organism evidence="2 3">
    <name type="scientific">Sphenostylis stenocarpa</name>
    <dbReference type="NCBI Taxonomy" id="92480"/>
    <lineage>
        <taxon>Eukaryota</taxon>
        <taxon>Viridiplantae</taxon>
        <taxon>Streptophyta</taxon>
        <taxon>Embryophyta</taxon>
        <taxon>Tracheophyta</taxon>
        <taxon>Spermatophyta</taxon>
        <taxon>Magnoliopsida</taxon>
        <taxon>eudicotyledons</taxon>
        <taxon>Gunneridae</taxon>
        <taxon>Pentapetalae</taxon>
        <taxon>rosids</taxon>
        <taxon>fabids</taxon>
        <taxon>Fabales</taxon>
        <taxon>Fabaceae</taxon>
        <taxon>Papilionoideae</taxon>
        <taxon>50 kb inversion clade</taxon>
        <taxon>NPAAA clade</taxon>
        <taxon>indigoferoid/millettioid clade</taxon>
        <taxon>Phaseoleae</taxon>
        <taxon>Sphenostylis</taxon>
    </lineage>
</organism>
<dbReference type="EMBL" id="OY731400">
    <property type="protein sequence ID" value="CAJ1939252.1"/>
    <property type="molecule type" value="Genomic_DNA"/>
</dbReference>
<evidence type="ECO:0000256" key="1">
    <source>
        <dbReference type="SAM" id="MobiDB-lite"/>
    </source>
</evidence>
<feature type="non-terminal residue" evidence="2">
    <location>
        <position position="97"/>
    </location>
</feature>
<reference evidence="2" key="1">
    <citation type="submission" date="2023-10" db="EMBL/GenBank/DDBJ databases">
        <authorList>
            <person name="Domelevo Entfellner J.-B."/>
        </authorList>
    </citation>
    <scope>NUCLEOTIDE SEQUENCE</scope>
</reference>
<name>A0AA86S9L1_9FABA</name>
<dbReference type="Proteomes" id="UP001189624">
    <property type="component" value="Chromosome 3"/>
</dbReference>
<proteinExistence type="predicted"/>
<dbReference type="Gramene" id="rna-AYBTSS11_LOCUS9028">
    <property type="protein sequence ID" value="CAJ1939252.1"/>
    <property type="gene ID" value="gene-AYBTSS11_LOCUS9028"/>
</dbReference>
<feature type="region of interest" description="Disordered" evidence="1">
    <location>
        <begin position="74"/>
        <end position="97"/>
    </location>
</feature>
<evidence type="ECO:0000313" key="3">
    <source>
        <dbReference type="Proteomes" id="UP001189624"/>
    </source>
</evidence>
<protein>
    <submittedName>
        <fullName evidence="2">Uncharacterized protein</fullName>
    </submittedName>
</protein>